<evidence type="ECO:0000313" key="1">
    <source>
        <dbReference type="EMBL" id="NMJ40882.1"/>
    </source>
</evidence>
<sequence length="320" mass="33284">MPRAIGANCRLLMIPEATYGTAPAGDWMRMPFLSCDLGAEQPLLDADVIGVGSSRDPAAPFLDTVTVQGQAVVPVDLVNIGHWLRLLLGPPTTTGTSPNFIHSFGSGAAALPSNSIEIGYPDVPNYDLCTGVRADTLEIDFSPSGPATATFGLIGQGSTRGASSSGGTPTSAAYTAFHKAQGAISRDGSALAQVTGARLTYANGMEMVRTIRADRKVEGVDPGIARATGQITARFADTTLLTQAQTNAPAEFAFSYTIDANCSLTFTLHEVYLALAKTPVEGPGGVEASFEFRAAFNATATRMMTAALRNQQAAGEYASP</sequence>
<comment type="caution">
    <text evidence="1">The sequence shown here is derived from an EMBL/GenBank/DDBJ whole genome shotgun (WGS) entry which is preliminary data.</text>
</comment>
<dbReference type="InterPro" id="IPR044000">
    <property type="entry name" value="Phage_tube_2"/>
</dbReference>
<evidence type="ECO:0000313" key="2">
    <source>
        <dbReference type="Proteomes" id="UP000548582"/>
    </source>
</evidence>
<dbReference type="AlphaFoldDB" id="A0A848E9P1"/>
<accession>A0A848E9P1</accession>
<dbReference type="Pfam" id="PF18906">
    <property type="entry name" value="Phage_tube_2"/>
    <property type="match status" value="1"/>
</dbReference>
<name>A0A848E9P1_9PROT</name>
<organism evidence="1 2">
    <name type="scientific">Neoroseomonas marina</name>
    <dbReference type="NCBI Taxonomy" id="1232220"/>
    <lineage>
        <taxon>Bacteria</taxon>
        <taxon>Pseudomonadati</taxon>
        <taxon>Pseudomonadota</taxon>
        <taxon>Alphaproteobacteria</taxon>
        <taxon>Acetobacterales</taxon>
        <taxon>Acetobacteraceae</taxon>
        <taxon>Neoroseomonas</taxon>
    </lineage>
</organism>
<dbReference type="RefSeq" id="WP_170053142.1">
    <property type="nucleotide sequence ID" value="NZ_JABBKX010000002.1"/>
</dbReference>
<dbReference type="Proteomes" id="UP000548582">
    <property type="component" value="Unassembled WGS sequence"/>
</dbReference>
<reference evidence="1 2" key="1">
    <citation type="submission" date="2020-03" db="EMBL/GenBank/DDBJ databases">
        <authorList>
            <person name="Sun Q."/>
        </authorList>
    </citation>
    <scope>NUCLEOTIDE SEQUENCE [LARGE SCALE GENOMIC DNA]</scope>
    <source>
        <strain evidence="1 2">JC162</strain>
    </source>
</reference>
<keyword evidence="2" id="KW-1185">Reference proteome</keyword>
<dbReference type="EMBL" id="JABBKX010000002">
    <property type="protein sequence ID" value="NMJ40882.1"/>
    <property type="molecule type" value="Genomic_DNA"/>
</dbReference>
<protein>
    <submittedName>
        <fullName evidence="1">Uncharacterized protein</fullName>
    </submittedName>
</protein>
<proteinExistence type="predicted"/>
<gene>
    <name evidence="1" type="ORF">GWK16_06490</name>
</gene>